<dbReference type="Pfam" id="PF00380">
    <property type="entry name" value="Ribosomal_S9"/>
    <property type="match status" value="2"/>
</dbReference>
<keyword evidence="5" id="KW-0963">Cytoplasm</keyword>
<dbReference type="InterPro" id="IPR014721">
    <property type="entry name" value="Ribsml_uS5_D2-typ_fold_subgr"/>
</dbReference>
<evidence type="ECO:0000256" key="9">
    <source>
        <dbReference type="ARBA" id="ARBA00023274"/>
    </source>
</evidence>
<keyword evidence="10" id="KW-0812">Transmembrane</keyword>
<keyword evidence="9" id="KW-0687">Ribonucleoprotein</keyword>
<evidence type="ECO:0000256" key="6">
    <source>
        <dbReference type="ARBA" id="ARBA00022927"/>
    </source>
</evidence>
<evidence type="ECO:0000256" key="3">
    <source>
        <dbReference type="ARBA" id="ARBA00009466"/>
    </source>
</evidence>
<evidence type="ECO:0000256" key="10">
    <source>
        <dbReference type="SAM" id="Phobius"/>
    </source>
</evidence>
<keyword evidence="4" id="KW-0813">Transport</keyword>
<dbReference type="Gene3D" id="3.30.230.10">
    <property type="match status" value="1"/>
</dbReference>
<evidence type="ECO:0000313" key="11">
    <source>
        <dbReference type="EMBL" id="CAK8672707.1"/>
    </source>
</evidence>
<reference evidence="11 12" key="1">
    <citation type="submission" date="2024-02" db="EMBL/GenBank/DDBJ databases">
        <authorList>
            <person name="Daric V."/>
            <person name="Darras S."/>
        </authorList>
    </citation>
    <scope>NUCLEOTIDE SEQUENCE [LARGE SCALE GENOMIC DNA]</scope>
</reference>
<feature type="transmembrane region" description="Helical" evidence="10">
    <location>
        <begin position="20"/>
        <end position="40"/>
    </location>
</feature>
<evidence type="ECO:0000256" key="4">
    <source>
        <dbReference type="ARBA" id="ARBA00022448"/>
    </source>
</evidence>
<gene>
    <name evidence="11" type="ORF">CVLEPA_LOCUS2395</name>
</gene>
<sequence>MKFSFQKQARFSRLQRRKVALYTCVFGMVLTYFLLEQLSFDNKRTSLEMSFKPGAYANSLPQPKLKQENDEKEDFIGCEHQGYIDSSAYPLVDAQAVFCGLIVFNPVSNNLGILNGLLSLNFAEDCSGLSKDCDQHIRLSNNAVIFLDKVSHESDHSVITVKNIFSFTPNSLMLTILKRNNSMQDSAFYFLPEAFNTKEVLLLLRAISSKCQGQCKHLYEWSMSLLQAYSRHNIGRHGTEAEEDAYQDLSLIIELLTNILSKDFIDFSETENELHAEVIIHQTDDDITAADVVFYGLEIILPHINAQLLLYPSLCCQYFKLVTFLCEICADKIEKLSDVMLQFFVHSLQIGLSSYGSDNCKLCLEAVEGLADQCWKTKDTPTQLHIATSSFIRLVFDTLIVHAADLDLLRTAGEAFFSLLCFQSQHAIQMFHQIVESHTDEGYKQRLNEAFRKLVGDSSKLQPGRSQLTPFLKTLESVIYDIRGILYTIKLFLDSRCYHKRVTLYLCNFAMWNHCLKCFALRNINSLNADIQVQLKQCLLAPVTMVNKPISLVIERYISTSQHLHRKIRLMTVDRDNVNLQLKKQVRYSEDYIQHKIDEHNLGVRRLAAMMGEDPDSFTDEDVKKAIQYLFPSSLTAKPARPQMEHPSVVFPAKIKLQANKEGRPHHYLFYTRQPALYGLMHEAYDCILDLHSYADKMRKMGQRPPKPLDLGLTHWLSKEDIEKEVLSSKISDDLYNQFITQIERLVEEPYSEKYKDFIMKFRRKLVQRELSTGTLEKEVGKDGREFVRCQGFRKTARADVKLIANGSGKITINGKPMQEFFNIIADRETVVTPFIFLGMLLRFDVEAAVDGGFQGNWMMLHGKQYFHDGTRKSAMAGAIRYGISSAIRLFISPEQIEIMRRAGLLTRDLRVRERKKPGKRGARRSPTWKKR</sequence>
<evidence type="ECO:0000256" key="2">
    <source>
        <dbReference type="ARBA" id="ARBA00004496"/>
    </source>
</evidence>
<accession>A0ABP0F355</accession>
<keyword evidence="7" id="KW-0689">Ribosomal protein</keyword>
<keyword evidence="12" id="KW-1185">Reference proteome</keyword>
<comment type="subcellular location">
    <subcellularLocation>
        <location evidence="2">Cytoplasm</location>
    </subcellularLocation>
    <subcellularLocation>
        <location evidence="1">Nucleus</location>
    </subcellularLocation>
</comment>
<evidence type="ECO:0000256" key="5">
    <source>
        <dbReference type="ARBA" id="ARBA00022490"/>
    </source>
</evidence>
<proteinExistence type="inferred from homology"/>
<organism evidence="11 12">
    <name type="scientific">Clavelina lepadiformis</name>
    <name type="common">Light-bulb sea squirt</name>
    <name type="synonym">Ascidia lepadiformis</name>
    <dbReference type="NCBI Taxonomy" id="159417"/>
    <lineage>
        <taxon>Eukaryota</taxon>
        <taxon>Metazoa</taxon>
        <taxon>Chordata</taxon>
        <taxon>Tunicata</taxon>
        <taxon>Ascidiacea</taxon>
        <taxon>Aplousobranchia</taxon>
        <taxon>Clavelinidae</taxon>
        <taxon>Clavelina</taxon>
    </lineage>
</organism>
<dbReference type="SUPFAM" id="SSF54211">
    <property type="entry name" value="Ribosomal protein S5 domain 2-like"/>
    <property type="match status" value="1"/>
</dbReference>
<evidence type="ECO:0000256" key="1">
    <source>
        <dbReference type="ARBA" id="ARBA00004123"/>
    </source>
</evidence>
<evidence type="ECO:0000256" key="7">
    <source>
        <dbReference type="ARBA" id="ARBA00022980"/>
    </source>
</evidence>
<name>A0ABP0F355_CLALP</name>
<dbReference type="PANTHER" id="PTHR12596">
    <property type="entry name" value="EXPORTIN 4,7-RELATED"/>
    <property type="match status" value="1"/>
</dbReference>
<protein>
    <recommendedName>
        <fullName evidence="13">Ribosomal protein S9</fullName>
    </recommendedName>
</protein>
<comment type="caution">
    <text evidence="11">The sequence shown here is derived from an EMBL/GenBank/DDBJ whole genome shotgun (WGS) entry which is preliminary data.</text>
</comment>
<dbReference type="Gene3D" id="1.25.10.10">
    <property type="entry name" value="Leucine-rich Repeat Variant"/>
    <property type="match status" value="1"/>
</dbReference>
<dbReference type="InterPro" id="IPR044189">
    <property type="entry name" value="XPO4/7-like"/>
</dbReference>
<keyword evidence="10" id="KW-0472">Membrane</keyword>
<dbReference type="InterPro" id="IPR011989">
    <property type="entry name" value="ARM-like"/>
</dbReference>
<evidence type="ECO:0008006" key="13">
    <source>
        <dbReference type="Google" id="ProtNLM"/>
    </source>
</evidence>
<dbReference type="Proteomes" id="UP001642483">
    <property type="component" value="Unassembled WGS sequence"/>
</dbReference>
<keyword evidence="6" id="KW-0653">Protein transport</keyword>
<keyword evidence="8" id="KW-0539">Nucleus</keyword>
<evidence type="ECO:0000313" key="12">
    <source>
        <dbReference type="Proteomes" id="UP001642483"/>
    </source>
</evidence>
<keyword evidence="10" id="KW-1133">Transmembrane helix</keyword>
<dbReference type="InterPro" id="IPR020568">
    <property type="entry name" value="Ribosomal_Su5_D2-typ_SF"/>
</dbReference>
<dbReference type="PANTHER" id="PTHR12596:SF1">
    <property type="entry name" value="EXPORTIN-4"/>
    <property type="match status" value="1"/>
</dbReference>
<evidence type="ECO:0000256" key="8">
    <source>
        <dbReference type="ARBA" id="ARBA00023242"/>
    </source>
</evidence>
<dbReference type="EMBL" id="CAWYQH010000001">
    <property type="protein sequence ID" value="CAK8672707.1"/>
    <property type="molecule type" value="Genomic_DNA"/>
</dbReference>
<comment type="similarity">
    <text evidence="3">Belongs to the exportin family.</text>
</comment>
<dbReference type="InterPro" id="IPR000754">
    <property type="entry name" value="Ribosomal_uS9"/>
</dbReference>